<accession>A0A0E9QMA5</accession>
<name>A0A0E9QMA5_ANGAN</name>
<dbReference type="EMBL" id="GBXM01090935">
    <property type="protein sequence ID" value="JAH17642.1"/>
    <property type="molecule type" value="Transcribed_RNA"/>
</dbReference>
<evidence type="ECO:0000313" key="1">
    <source>
        <dbReference type="EMBL" id="JAH17642.1"/>
    </source>
</evidence>
<organism evidence="1">
    <name type="scientific">Anguilla anguilla</name>
    <name type="common">European freshwater eel</name>
    <name type="synonym">Muraena anguilla</name>
    <dbReference type="NCBI Taxonomy" id="7936"/>
    <lineage>
        <taxon>Eukaryota</taxon>
        <taxon>Metazoa</taxon>
        <taxon>Chordata</taxon>
        <taxon>Craniata</taxon>
        <taxon>Vertebrata</taxon>
        <taxon>Euteleostomi</taxon>
        <taxon>Actinopterygii</taxon>
        <taxon>Neopterygii</taxon>
        <taxon>Teleostei</taxon>
        <taxon>Anguilliformes</taxon>
        <taxon>Anguillidae</taxon>
        <taxon>Anguilla</taxon>
    </lineage>
</organism>
<reference evidence="1" key="2">
    <citation type="journal article" date="2015" name="Fish Shellfish Immunol.">
        <title>Early steps in the European eel (Anguilla anguilla)-Vibrio vulnificus interaction in the gills: Role of the RtxA13 toxin.</title>
        <authorList>
            <person name="Callol A."/>
            <person name="Pajuelo D."/>
            <person name="Ebbesson L."/>
            <person name="Teles M."/>
            <person name="MacKenzie S."/>
            <person name="Amaro C."/>
        </authorList>
    </citation>
    <scope>NUCLEOTIDE SEQUENCE</scope>
</reference>
<protein>
    <submittedName>
        <fullName evidence="1">Uncharacterized protein</fullName>
    </submittedName>
</protein>
<proteinExistence type="predicted"/>
<dbReference type="AlphaFoldDB" id="A0A0E9QMA5"/>
<sequence>MLLAYSSKLYAKANWKNATITCKHCPELFSQLMG</sequence>
<reference evidence="1" key="1">
    <citation type="submission" date="2014-11" db="EMBL/GenBank/DDBJ databases">
        <authorList>
            <person name="Amaro Gonzalez C."/>
        </authorList>
    </citation>
    <scope>NUCLEOTIDE SEQUENCE</scope>
</reference>